<name>F4XM30_9CYAN</name>
<evidence type="ECO:0000313" key="2">
    <source>
        <dbReference type="Proteomes" id="UP000003959"/>
    </source>
</evidence>
<organism evidence="1 2">
    <name type="scientific">Moorena producens 3L</name>
    <dbReference type="NCBI Taxonomy" id="489825"/>
    <lineage>
        <taxon>Bacteria</taxon>
        <taxon>Bacillati</taxon>
        <taxon>Cyanobacteriota</taxon>
        <taxon>Cyanophyceae</taxon>
        <taxon>Coleofasciculales</taxon>
        <taxon>Coleofasciculaceae</taxon>
        <taxon>Moorena</taxon>
    </lineage>
</organism>
<reference evidence="2" key="1">
    <citation type="journal article" date="2011" name="Proc. Natl. Acad. Sci. U.S.A.">
        <title>Genomic insights into the physiology and ecology of the marine filamentous cyanobacterium Lyngbya majuscula.</title>
        <authorList>
            <person name="Jones A.C."/>
            <person name="Monroe E.A."/>
            <person name="Podell S."/>
            <person name="Hess W.R."/>
            <person name="Klages S."/>
            <person name="Esquenazi E."/>
            <person name="Niessen S."/>
            <person name="Hoover H."/>
            <person name="Rothmann M."/>
            <person name="Lasken R.S."/>
            <person name="Yates J.R.III."/>
            <person name="Reinhardt R."/>
            <person name="Kube M."/>
            <person name="Burkart M.D."/>
            <person name="Allen E.E."/>
            <person name="Dorrestein P.C."/>
            <person name="Gerwick W.H."/>
            <person name="Gerwick L."/>
        </authorList>
    </citation>
    <scope>NUCLEOTIDE SEQUENCE [LARGE SCALE GENOMIC DNA]</scope>
    <source>
        <strain evidence="2">3L</strain>
    </source>
</reference>
<proteinExistence type="predicted"/>
<dbReference type="Proteomes" id="UP000003959">
    <property type="component" value="Unassembled WGS sequence"/>
</dbReference>
<gene>
    <name evidence="1" type="ORF">LYNGBM3L_18180</name>
</gene>
<dbReference type="AlphaFoldDB" id="F4XM30"/>
<dbReference type="HOGENOM" id="CLU_3416877_0_0_3"/>
<keyword evidence="2" id="KW-1185">Reference proteome</keyword>
<evidence type="ECO:0000313" key="1">
    <source>
        <dbReference type="EMBL" id="EGJ34379.1"/>
    </source>
</evidence>
<protein>
    <submittedName>
        <fullName evidence="1">Uncharacterized protein</fullName>
    </submittedName>
</protein>
<sequence>MSATGNPEEALRILAKLDALIDALTD</sequence>
<accession>F4XM30</accession>
<dbReference type="EMBL" id="GL890838">
    <property type="protein sequence ID" value="EGJ34379.1"/>
    <property type="molecule type" value="Genomic_DNA"/>
</dbReference>